<comment type="subcellular location">
    <subcellularLocation>
        <location evidence="1">Periplasm</location>
    </subcellularLocation>
</comment>
<evidence type="ECO:0000256" key="4">
    <source>
        <dbReference type="ARBA" id="ARBA00022764"/>
    </source>
</evidence>
<keyword evidence="8" id="KW-1185">Reference proteome</keyword>
<dbReference type="PANTHER" id="PTHR34606">
    <property type="entry name" value="BON DOMAIN-CONTAINING PROTEIN"/>
    <property type="match status" value="1"/>
</dbReference>
<dbReference type="STRING" id="52442.SAMN05421880_10247"/>
<keyword evidence="2" id="KW-0732">Signal</keyword>
<evidence type="ECO:0000259" key="6">
    <source>
        <dbReference type="PROSITE" id="PS50914"/>
    </source>
</evidence>
<dbReference type="FunFam" id="3.30.1340.30:FF:000001">
    <property type="entry name" value="Molecular chaperone OsmY"/>
    <property type="match status" value="1"/>
</dbReference>
<keyword evidence="3" id="KW-0677">Repeat</keyword>
<protein>
    <recommendedName>
        <fullName evidence="5">Osmotically-inducible protein Y</fullName>
    </recommendedName>
</protein>
<dbReference type="AlphaFoldDB" id="A0A1I4LEZ6"/>
<reference evidence="7 8" key="1">
    <citation type="submission" date="2016-10" db="EMBL/GenBank/DDBJ databases">
        <authorList>
            <person name="de Groot N.N."/>
        </authorList>
    </citation>
    <scope>NUCLEOTIDE SEQUENCE [LARGE SCALE GENOMIC DNA]</scope>
    <source>
        <strain evidence="7 8">Nm146</strain>
    </source>
</reference>
<dbReference type="GO" id="GO:0042597">
    <property type="term" value="C:periplasmic space"/>
    <property type="evidence" value="ECO:0007669"/>
    <property type="project" value="UniProtKB-SubCell"/>
</dbReference>
<proteinExistence type="predicted"/>
<evidence type="ECO:0000256" key="5">
    <source>
        <dbReference type="ARBA" id="ARBA00070588"/>
    </source>
</evidence>
<organism evidence="7 8">
    <name type="scientific">Nitrosomonas nitrosa</name>
    <dbReference type="NCBI Taxonomy" id="52442"/>
    <lineage>
        <taxon>Bacteria</taxon>
        <taxon>Pseudomonadati</taxon>
        <taxon>Pseudomonadota</taxon>
        <taxon>Betaproteobacteria</taxon>
        <taxon>Nitrosomonadales</taxon>
        <taxon>Nitrosomonadaceae</taxon>
        <taxon>Nitrosomonas</taxon>
    </lineage>
</organism>
<dbReference type="InterPro" id="IPR014004">
    <property type="entry name" value="Transpt-assoc_nodulatn_dom_bac"/>
</dbReference>
<feature type="domain" description="BON" evidence="6">
    <location>
        <begin position="71"/>
        <end position="139"/>
    </location>
</feature>
<evidence type="ECO:0000256" key="2">
    <source>
        <dbReference type="ARBA" id="ARBA00022729"/>
    </source>
</evidence>
<dbReference type="EMBL" id="FOUF01000002">
    <property type="protein sequence ID" value="SFL89469.1"/>
    <property type="molecule type" value="Genomic_DNA"/>
</dbReference>
<evidence type="ECO:0000313" key="8">
    <source>
        <dbReference type="Proteomes" id="UP000199561"/>
    </source>
</evidence>
<dbReference type="InterPro" id="IPR051686">
    <property type="entry name" value="Lipoprotein_DolP"/>
</dbReference>
<dbReference type="SMART" id="SM00749">
    <property type="entry name" value="BON"/>
    <property type="match status" value="2"/>
</dbReference>
<dbReference type="Proteomes" id="UP000199561">
    <property type="component" value="Unassembled WGS sequence"/>
</dbReference>
<evidence type="ECO:0000313" key="7">
    <source>
        <dbReference type="EMBL" id="SFL89469.1"/>
    </source>
</evidence>
<dbReference type="Pfam" id="PF04972">
    <property type="entry name" value="BON"/>
    <property type="match status" value="2"/>
</dbReference>
<gene>
    <name evidence="7" type="ORF">SAMN05421880_10247</name>
</gene>
<dbReference type="PROSITE" id="PS50914">
    <property type="entry name" value="BON"/>
    <property type="match status" value="2"/>
</dbReference>
<accession>A0A1I4LEZ6</accession>
<feature type="domain" description="BON" evidence="6">
    <location>
        <begin position="1"/>
        <end position="61"/>
    </location>
</feature>
<name>A0A1I4LEZ6_9PROT</name>
<evidence type="ECO:0000256" key="1">
    <source>
        <dbReference type="ARBA" id="ARBA00004418"/>
    </source>
</evidence>
<evidence type="ECO:0000256" key="3">
    <source>
        <dbReference type="ARBA" id="ARBA00022737"/>
    </source>
</evidence>
<dbReference type="Gene3D" id="3.30.1340.30">
    <property type="match status" value="2"/>
</dbReference>
<sequence length="139" mass="14827">MKAALLNDTGLDSLAIKVETRKGEVQLSGFVDSQNQMDRTIAVAQEVKGVKSVVNKMSLKSGDTSVGVKIDDGVITAKVKAALISDPIIESADISVVTRDGEVQLSGFVENQAQIDRAIKVAQEVEGVKNILDEMSIKQ</sequence>
<dbReference type="InterPro" id="IPR007055">
    <property type="entry name" value="BON_dom"/>
</dbReference>
<dbReference type="PANTHER" id="PTHR34606:SF16">
    <property type="entry name" value="BON DOMAIN-CONTAINING PROTEIN"/>
    <property type="match status" value="1"/>
</dbReference>
<keyword evidence="4" id="KW-0574">Periplasm</keyword>